<dbReference type="Proteomes" id="UP000306393">
    <property type="component" value="Unassembled WGS sequence"/>
</dbReference>
<reference evidence="2 3" key="1">
    <citation type="journal article" date="2019" name="Sci. Rep.">
        <title>Differences in resource use lead to coexistence of seed-transmitted microbial populations.</title>
        <authorList>
            <person name="Torres-Cortes G."/>
            <person name="Garcia B.J."/>
            <person name="Compant S."/>
            <person name="Rezki S."/>
            <person name="Jones P."/>
            <person name="Preveaux A."/>
            <person name="Briand M."/>
            <person name="Roulet A."/>
            <person name="Bouchez O."/>
            <person name="Jacobson D."/>
            <person name="Barret M."/>
        </authorList>
    </citation>
    <scope>NUCLEOTIDE SEQUENCE [LARGE SCALE GENOMIC DNA]</scope>
    <source>
        <strain evidence="2 3">CFBP13511</strain>
    </source>
</reference>
<comment type="caution">
    <text evidence="2">The sequence shown here is derived from an EMBL/GenBank/DDBJ whole genome shotgun (WGS) entry which is preliminary data.</text>
</comment>
<protein>
    <submittedName>
        <fullName evidence="2">Uncharacterized protein</fullName>
    </submittedName>
</protein>
<dbReference type="AlphaFoldDB" id="A0A4V6X8Q3"/>
<dbReference type="RefSeq" id="WP_137268913.1">
    <property type="nucleotide sequence ID" value="NZ_QGAC01000004.1"/>
</dbReference>
<keyword evidence="1" id="KW-0732">Signal</keyword>
<accession>A0A4V6X8Q3</accession>
<feature type="signal peptide" evidence="1">
    <location>
        <begin position="1"/>
        <end position="27"/>
    </location>
</feature>
<proteinExistence type="predicted"/>
<sequence length="287" mass="29695">MNKALCSFPLKPLVIALAAAQSFLSLAHATPQQMSQTIDATYASNIPLNITTETLFINNDGSIYTASDAVTNTQNTLLVDNMGTIVSQDSYALNNQSTIDTLRNSGTIRMGESGNAGVGKSAIINRNGATIGTLLNSGVISTGFSNDPMMSQTLSGISNAGTLGKLINDERGYISGSRAGILNSGLITELNNAGTITTTNNGFMNKATDAIINNRIIGSIINSGTIAGNIRNNTINVLSISGGSFQRGILTGSQNLMGMSFGSPFASPVGTILSNAADVRLQQGCCT</sequence>
<gene>
    <name evidence="2" type="ORF">EpCFBP13511_06190</name>
</gene>
<evidence type="ECO:0000313" key="3">
    <source>
        <dbReference type="Proteomes" id="UP000306393"/>
    </source>
</evidence>
<dbReference type="EMBL" id="QGAC01000004">
    <property type="protein sequence ID" value="TKJ93257.1"/>
    <property type="molecule type" value="Genomic_DNA"/>
</dbReference>
<evidence type="ECO:0000256" key="1">
    <source>
        <dbReference type="SAM" id="SignalP"/>
    </source>
</evidence>
<feature type="chain" id="PRO_5020653180" evidence="1">
    <location>
        <begin position="28"/>
        <end position="287"/>
    </location>
</feature>
<evidence type="ECO:0000313" key="2">
    <source>
        <dbReference type="EMBL" id="TKJ93257.1"/>
    </source>
</evidence>
<organism evidence="2 3">
    <name type="scientific">Erwinia persicina</name>
    <dbReference type="NCBI Taxonomy" id="55211"/>
    <lineage>
        <taxon>Bacteria</taxon>
        <taxon>Pseudomonadati</taxon>
        <taxon>Pseudomonadota</taxon>
        <taxon>Gammaproteobacteria</taxon>
        <taxon>Enterobacterales</taxon>
        <taxon>Erwiniaceae</taxon>
        <taxon>Erwinia</taxon>
    </lineage>
</organism>
<name>A0A4V6X8Q3_9GAMM</name>